<evidence type="ECO:0000256" key="1">
    <source>
        <dbReference type="SAM" id="MobiDB-lite"/>
    </source>
</evidence>
<reference evidence="2 3" key="2">
    <citation type="submission" date="2018-11" db="EMBL/GenBank/DDBJ databases">
        <authorList>
            <consortium name="Pathogen Informatics"/>
        </authorList>
    </citation>
    <scope>NUCLEOTIDE SEQUENCE [LARGE SCALE GENOMIC DNA]</scope>
</reference>
<dbReference type="Proteomes" id="UP000271162">
    <property type="component" value="Unassembled WGS sequence"/>
</dbReference>
<dbReference type="WBParaSite" id="NBR_0001921901-mRNA-1">
    <property type="protein sequence ID" value="NBR_0001921901-mRNA-1"/>
    <property type="gene ID" value="NBR_0001921901"/>
</dbReference>
<protein>
    <submittedName>
        <fullName evidence="4">BAG domain-containing protein</fullName>
    </submittedName>
</protein>
<gene>
    <name evidence="2" type="ORF">NBR_LOCUS19220</name>
</gene>
<proteinExistence type="predicted"/>
<evidence type="ECO:0000313" key="2">
    <source>
        <dbReference type="EMBL" id="VDL82949.1"/>
    </source>
</evidence>
<organism evidence="4">
    <name type="scientific">Nippostrongylus brasiliensis</name>
    <name type="common">Rat hookworm</name>
    <dbReference type="NCBI Taxonomy" id="27835"/>
    <lineage>
        <taxon>Eukaryota</taxon>
        <taxon>Metazoa</taxon>
        <taxon>Ecdysozoa</taxon>
        <taxon>Nematoda</taxon>
        <taxon>Chromadorea</taxon>
        <taxon>Rhabditida</taxon>
        <taxon>Rhabditina</taxon>
        <taxon>Rhabditomorpha</taxon>
        <taxon>Strongyloidea</taxon>
        <taxon>Heligmosomidae</taxon>
        <taxon>Nippostrongylus</taxon>
    </lineage>
</organism>
<evidence type="ECO:0000313" key="4">
    <source>
        <dbReference type="WBParaSite" id="NBR_0001921901-mRNA-1"/>
    </source>
</evidence>
<evidence type="ECO:0000313" key="3">
    <source>
        <dbReference type="Proteomes" id="UP000271162"/>
    </source>
</evidence>
<keyword evidence="3" id="KW-1185">Reference proteome</keyword>
<sequence>MSMDVLTNVSENVCGDSVPRKIRKVEEEEVKKGDRIAQFICERIAHCNYVELKMSSERQQPAAELTGQKSADQANDSAKHARIVQRKTLALLSAIDARTTQELQEVEFIAEDVSNMKNTLRYILARVDKLTNPVERKQRQATERPWSKSPEESTSSKAQQLPPHDCPKCTFCEPCHYSCH</sequence>
<dbReference type="AlphaFoldDB" id="A0A0N4YPP8"/>
<dbReference type="EMBL" id="UYSL01023989">
    <property type="protein sequence ID" value="VDL82949.1"/>
    <property type="molecule type" value="Genomic_DNA"/>
</dbReference>
<name>A0A0N4YPP8_NIPBR</name>
<feature type="region of interest" description="Disordered" evidence="1">
    <location>
        <begin position="134"/>
        <end position="164"/>
    </location>
</feature>
<reference evidence="4" key="1">
    <citation type="submission" date="2017-02" db="UniProtKB">
        <authorList>
            <consortium name="WormBaseParasite"/>
        </authorList>
    </citation>
    <scope>IDENTIFICATION</scope>
</reference>
<accession>A0A0N4YPP8</accession>
<feature type="compositionally biased region" description="Basic and acidic residues" evidence="1">
    <location>
        <begin position="134"/>
        <end position="151"/>
    </location>
</feature>